<comment type="similarity">
    <text evidence="2">Belongs to the peptidase S54 family.</text>
</comment>
<dbReference type="SUPFAM" id="SSF144091">
    <property type="entry name" value="Rhomboid-like"/>
    <property type="match status" value="1"/>
</dbReference>
<dbReference type="AlphaFoldDB" id="A0A1H3YJK1"/>
<proteinExistence type="inferred from homology"/>
<gene>
    <name evidence="11" type="ORF">SAMN05421540_103171</name>
</gene>
<accession>A0A1H3YJK1</accession>
<keyword evidence="6 8" id="KW-0472">Membrane</keyword>
<dbReference type="RefSeq" id="WP_234953095.1">
    <property type="nucleotide sequence ID" value="NZ_FNQF01000003.1"/>
</dbReference>
<evidence type="ECO:0000313" key="11">
    <source>
        <dbReference type="EMBL" id="SEA11799.1"/>
    </source>
</evidence>
<keyword evidence="12" id="KW-1185">Reference proteome</keyword>
<name>A0A1H3YJK1_9FLAO</name>
<evidence type="ECO:0000256" key="5">
    <source>
        <dbReference type="ARBA" id="ARBA00022989"/>
    </source>
</evidence>
<dbReference type="STRING" id="908615.SAMN05421540_103171"/>
<evidence type="ECO:0000256" key="7">
    <source>
        <dbReference type="SAM" id="MobiDB-lite"/>
    </source>
</evidence>
<evidence type="ECO:0000259" key="9">
    <source>
        <dbReference type="Pfam" id="PF01694"/>
    </source>
</evidence>
<evidence type="ECO:0000256" key="1">
    <source>
        <dbReference type="ARBA" id="ARBA00004141"/>
    </source>
</evidence>
<sequence>MSLTRIGGTKMNWKDNLRYKYNTASILEKFIAINIVMFVLTFAFNTIGFLFGSSGNNLLIEWLVFPKDLSDLLFKPWSILTYAFLHASIFHILSNMIVLYFSGQIFLNFYNRKKFVNFYILGAIFGALIFALSYNLFPAFQGTGKSYLIGASASVMAILVGIATKIPNFQVRLMFLGNLKLWWIAAGLVALDFIQIPFGNPGGHLAHLGGAAIGYLYTKQLEKGNDIGSWIESSINYISDFSFSSKSNPKMKTVYKNKQKKTEKKKSNLKDKNNQEKIDKILDKISSSGYGSLTKEEKDFLFRAGKDL</sequence>
<feature type="transmembrane region" description="Helical" evidence="8">
    <location>
        <begin position="115"/>
        <end position="134"/>
    </location>
</feature>
<reference evidence="11 12" key="1">
    <citation type="submission" date="2016-10" db="EMBL/GenBank/DDBJ databases">
        <authorList>
            <person name="de Groot N.N."/>
        </authorList>
    </citation>
    <scope>NUCLEOTIDE SEQUENCE [LARGE SCALE GENOMIC DNA]</scope>
    <source>
        <strain evidence="11 12">DSM 23581</strain>
    </source>
</reference>
<organism evidence="11 12">
    <name type="scientific">Psychroflexus halocasei</name>
    <dbReference type="NCBI Taxonomy" id="908615"/>
    <lineage>
        <taxon>Bacteria</taxon>
        <taxon>Pseudomonadati</taxon>
        <taxon>Bacteroidota</taxon>
        <taxon>Flavobacteriia</taxon>
        <taxon>Flavobacteriales</taxon>
        <taxon>Flavobacteriaceae</taxon>
        <taxon>Psychroflexus</taxon>
    </lineage>
</organism>
<dbReference type="EMBL" id="FNQF01000003">
    <property type="protein sequence ID" value="SEA11799.1"/>
    <property type="molecule type" value="Genomic_DNA"/>
</dbReference>
<comment type="subcellular location">
    <subcellularLocation>
        <location evidence="1">Membrane</location>
        <topology evidence="1">Multi-pass membrane protein</topology>
    </subcellularLocation>
</comment>
<keyword evidence="5 8" id="KW-1133">Transmembrane helix</keyword>
<keyword evidence="4" id="KW-0378">Hydrolase</keyword>
<dbReference type="PANTHER" id="PTHR43731">
    <property type="entry name" value="RHOMBOID PROTEASE"/>
    <property type="match status" value="1"/>
</dbReference>
<dbReference type="InterPro" id="IPR022764">
    <property type="entry name" value="Peptidase_S54_rhomboid_dom"/>
</dbReference>
<feature type="transmembrane region" description="Helical" evidence="8">
    <location>
        <begin position="30"/>
        <end position="51"/>
    </location>
</feature>
<dbReference type="Proteomes" id="UP000198820">
    <property type="component" value="Unassembled WGS sequence"/>
</dbReference>
<evidence type="ECO:0000256" key="6">
    <source>
        <dbReference type="ARBA" id="ARBA00023136"/>
    </source>
</evidence>
<dbReference type="InterPro" id="IPR046483">
    <property type="entry name" value="DUF6576"/>
</dbReference>
<feature type="domain" description="DUF6576" evidence="10">
    <location>
        <begin position="267"/>
        <end position="301"/>
    </location>
</feature>
<feature type="transmembrane region" description="Helical" evidence="8">
    <location>
        <begin position="179"/>
        <end position="198"/>
    </location>
</feature>
<dbReference type="Pfam" id="PF20216">
    <property type="entry name" value="DUF6576"/>
    <property type="match status" value="1"/>
</dbReference>
<dbReference type="InterPro" id="IPR035952">
    <property type="entry name" value="Rhomboid-like_sf"/>
</dbReference>
<evidence type="ECO:0000256" key="2">
    <source>
        <dbReference type="ARBA" id="ARBA00009045"/>
    </source>
</evidence>
<dbReference type="GO" id="GO:0004252">
    <property type="term" value="F:serine-type endopeptidase activity"/>
    <property type="evidence" value="ECO:0007669"/>
    <property type="project" value="InterPro"/>
</dbReference>
<evidence type="ECO:0000256" key="8">
    <source>
        <dbReference type="SAM" id="Phobius"/>
    </source>
</evidence>
<feature type="domain" description="Peptidase S54 rhomboid" evidence="9">
    <location>
        <begin position="76"/>
        <end position="218"/>
    </location>
</feature>
<protein>
    <submittedName>
        <fullName evidence="11">Membrane associated serine protease, rhomboid family</fullName>
    </submittedName>
</protein>
<feature type="compositionally biased region" description="Basic residues" evidence="7">
    <location>
        <begin position="253"/>
        <end position="264"/>
    </location>
</feature>
<dbReference type="GO" id="GO:0006508">
    <property type="term" value="P:proteolysis"/>
    <property type="evidence" value="ECO:0007669"/>
    <property type="project" value="UniProtKB-KW"/>
</dbReference>
<feature type="region of interest" description="Disordered" evidence="7">
    <location>
        <begin position="253"/>
        <end position="273"/>
    </location>
</feature>
<dbReference type="Gene3D" id="1.20.1540.10">
    <property type="entry name" value="Rhomboid-like"/>
    <property type="match status" value="1"/>
</dbReference>
<evidence type="ECO:0000259" key="10">
    <source>
        <dbReference type="Pfam" id="PF20216"/>
    </source>
</evidence>
<dbReference type="InterPro" id="IPR050925">
    <property type="entry name" value="Rhomboid_protease_S54"/>
</dbReference>
<evidence type="ECO:0000313" key="12">
    <source>
        <dbReference type="Proteomes" id="UP000198820"/>
    </source>
</evidence>
<keyword evidence="11" id="KW-0645">Protease</keyword>
<evidence type="ECO:0000256" key="3">
    <source>
        <dbReference type="ARBA" id="ARBA00022692"/>
    </source>
</evidence>
<feature type="transmembrane region" description="Helical" evidence="8">
    <location>
        <begin position="79"/>
        <end position="103"/>
    </location>
</feature>
<dbReference type="PANTHER" id="PTHR43731:SF14">
    <property type="entry name" value="PRESENILIN-ASSOCIATED RHOMBOID-LIKE PROTEIN, MITOCHONDRIAL"/>
    <property type="match status" value="1"/>
</dbReference>
<dbReference type="GO" id="GO:0016020">
    <property type="term" value="C:membrane"/>
    <property type="evidence" value="ECO:0007669"/>
    <property type="project" value="UniProtKB-SubCell"/>
</dbReference>
<feature type="transmembrane region" description="Helical" evidence="8">
    <location>
        <begin position="146"/>
        <end position="167"/>
    </location>
</feature>
<dbReference type="Pfam" id="PF01694">
    <property type="entry name" value="Rhomboid"/>
    <property type="match status" value="1"/>
</dbReference>
<evidence type="ECO:0000256" key="4">
    <source>
        <dbReference type="ARBA" id="ARBA00022801"/>
    </source>
</evidence>
<keyword evidence="3 8" id="KW-0812">Transmembrane</keyword>